<feature type="compositionally biased region" description="Basic and acidic residues" evidence="6">
    <location>
        <begin position="155"/>
        <end position="166"/>
    </location>
</feature>
<feature type="region of interest" description="Disordered" evidence="6">
    <location>
        <begin position="87"/>
        <end position="113"/>
    </location>
</feature>
<sequence length="181" mass="20994">MPSSCAALNCNSRFTVQTRSHGITFHRFPRDGELRKQWETAIRQEGFCASPSSIICSEHFRQEDFDRTGQKVRIRPGAVPSVFRFPPHLHRPVATKKSQTSKKAQETSSLDFSQCVQNTEPLPENNVDHSYALSSSHDDLKARLREALDRVENLERERRNAKDRERRAKKKKNQRSFHHLL</sequence>
<dbReference type="GO" id="GO:0003677">
    <property type="term" value="F:DNA binding"/>
    <property type="evidence" value="ECO:0007669"/>
    <property type="project" value="UniProtKB-UniRule"/>
</dbReference>
<feature type="compositionally biased region" description="Basic residues" evidence="6">
    <location>
        <begin position="167"/>
        <end position="181"/>
    </location>
</feature>
<keyword evidence="9" id="KW-1185">Reference proteome</keyword>
<reference evidence="8" key="1">
    <citation type="submission" date="2020-06" db="EMBL/GenBank/DDBJ databases">
        <authorList>
            <consortium name="Wellcome Sanger Institute Data Sharing"/>
        </authorList>
    </citation>
    <scope>NUCLEOTIDE SEQUENCE [LARGE SCALE GENOMIC DNA]</scope>
</reference>
<dbReference type="PANTHER" id="PTHR47696">
    <property type="entry name" value="THAP DOMAIN-CONTAINING PROTEIN 2"/>
    <property type="match status" value="1"/>
</dbReference>
<evidence type="ECO:0000256" key="2">
    <source>
        <dbReference type="ARBA" id="ARBA00022771"/>
    </source>
</evidence>
<reference evidence="8" key="3">
    <citation type="submission" date="2025-09" db="UniProtKB">
        <authorList>
            <consortium name="Ensembl"/>
        </authorList>
    </citation>
    <scope>IDENTIFICATION</scope>
</reference>
<keyword evidence="3" id="KW-0862">Zinc</keyword>
<gene>
    <name evidence="8" type="primary">LOC114461874</name>
</gene>
<dbReference type="InterPro" id="IPR026521">
    <property type="entry name" value="THAP2"/>
</dbReference>
<dbReference type="SUPFAM" id="SSF57716">
    <property type="entry name" value="Glucocorticoid receptor-like (DNA-binding domain)"/>
    <property type="match status" value="1"/>
</dbReference>
<dbReference type="OrthoDB" id="7312725at2759"/>
<dbReference type="Pfam" id="PF05485">
    <property type="entry name" value="THAP"/>
    <property type="match status" value="1"/>
</dbReference>
<feature type="domain" description="THAP-type" evidence="7">
    <location>
        <begin position="1"/>
        <end position="83"/>
    </location>
</feature>
<evidence type="ECO:0000259" key="7">
    <source>
        <dbReference type="PROSITE" id="PS50950"/>
    </source>
</evidence>
<dbReference type="InterPro" id="IPR038441">
    <property type="entry name" value="THAP_Znf_sf"/>
</dbReference>
<dbReference type="GO" id="GO:0008270">
    <property type="term" value="F:zinc ion binding"/>
    <property type="evidence" value="ECO:0007669"/>
    <property type="project" value="UniProtKB-KW"/>
</dbReference>
<feature type="region of interest" description="Disordered" evidence="6">
    <location>
        <begin position="155"/>
        <end position="181"/>
    </location>
</feature>
<proteinExistence type="predicted"/>
<keyword evidence="1" id="KW-0479">Metal-binding</keyword>
<protein>
    <submittedName>
        <fullName evidence="8">THAP domain-containing protein 6-like</fullName>
    </submittedName>
</protein>
<evidence type="ECO:0000256" key="3">
    <source>
        <dbReference type="ARBA" id="ARBA00022833"/>
    </source>
</evidence>
<evidence type="ECO:0000256" key="5">
    <source>
        <dbReference type="PROSITE-ProRule" id="PRU00309"/>
    </source>
</evidence>
<evidence type="ECO:0000256" key="6">
    <source>
        <dbReference type="SAM" id="MobiDB-lite"/>
    </source>
</evidence>
<dbReference type="RefSeq" id="XP_028300148.1">
    <property type="nucleotide sequence ID" value="XM_028444347.1"/>
</dbReference>
<dbReference type="SMART" id="SM00692">
    <property type="entry name" value="DM3"/>
    <property type="match status" value="1"/>
</dbReference>
<keyword evidence="4 5" id="KW-0238">DNA-binding</keyword>
<dbReference type="AlphaFoldDB" id="A0A8C5D8U7"/>
<dbReference type="GeneID" id="114461874"/>
<evidence type="ECO:0000313" key="8">
    <source>
        <dbReference type="Ensembl" id="ENSGWIP00000003114.1"/>
    </source>
</evidence>
<dbReference type="Ensembl" id="ENSGWIT00000003370.1">
    <property type="protein sequence ID" value="ENSGWIP00000003114.1"/>
    <property type="gene ID" value="ENSGWIG00000001731.1"/>
</dbReference>
<evidence type="ECO:0000313" key="9">
    <source>
        <dbReference type="Proteomes" id="UP000694680"/>
    </source>
</evidence>
<reference evidence="8" key="2">
    <citation type="submission" date="2025-08" db="UniProtKB">
        <authorList>
            <consortium name="Ensembl"/>
        </authorList>
    </citation>
    <scope>IDENTIFICATION</scope>
</reference>
<dbReference type="PANTHER" id="PTHR47696:SF2">
    <property type="entry name" value="PROVISIONAL ORTHOLOG OF THAP DOMAIN CONTAINING 1"/>
    <property type="match status" value="1"/>
</dbReference>
<dbReference type="InterPro" id="IPR006612">
    <property type="entry name" value="THAP_Znf"/>
</dbReference>
<dbReference type="PROSITE" id="PS50950">
    <property type="entry name" value="ZF_THAP"/>
    <property type="match status" value="1"/>
</dbReference>
<evidence type="ECO:0000256" key="1">
    <source>
        <dbReference type="ARBA" id="ARBA00022723"/>
    </source>
</evidence>
<dbReference type="Proteomes" id="UP000694680">
    <property type="component" value="Chromosome 4"/>
</dbReference>
<dbReference type="Gene3D" id="6.20.210.20">
    <property type="entry name" value="THAP domain"/>
    <property type="match status" value="1"/>
</dbReference>
<keyword evidence="2 5" id="KW-0863">Zinc-finger</keyword>
<evidence type="ECO:0000256" key="4">
    <source>
        <dbReference type="ARBA" id="ARBA00023125"/>
    </source>
</evidence>
<name>A0A8C5D8U7_GOUWI</name>
<accession>A0A8C5D8U7</accession>
<organism evidence="8 9">
    <name type="scientific">Gouania willdenowi</name>
    <name type="common">Blunt-snouted clingfish</name>
    <name type="synonym">Lepadogaster willdenowi</name>
    <dbReference type="NCBI Taxonomy" id="441366"/>
    <lineage>
        <taxon>Eukaryota</taxon>
        <taxon>Metazoa</taxon>
        <taxon>Chordata</taxon>
        <taxon>Craniata</taxon>
        <taxon>Vertebrata</taxon>
        <taxon>Euteleostomi</taxon>
        <taxon>Actinopterygii</taxon>
        <taxon>Neopterygii</taxon>
        <taxon>Teleostei</taxon>
        <taxon>Neoteleostei</taxon>
        <taxon>Acanthomorphata</taxon>
        <taxon>Ovalentaria</taxon>
        <taxon>Blenniimorphae</taxon>
        <taxon>Blenniiformes</taxon>
        <taxon>Gobiesocoidei</taxon>
        <taxon>Gobiesocidae</taxon>
        <taxon>Gobiesocinae</taxon>
        <taxon>Gouania</taxon>
    </lineage>
</organism>
<dbReference type="SMART" id="SM00980">
    <property type="entry name" value="THAP"/>
    <property type="match status" value="1"/>
</dbReference>
<feature type="compositionally biased region" description="Polar residues" evidence="6">
    <location>
        <begin position="96"/>
        <end position="113"/>
    </location>
</feature>